<keyword evidence="2" id="KW-0808">Transferase</keyword>
<dbReference type="InterPro" id="IPR055571">
    <property type="entry name" value="DUF7147"/>
</dbReference>
<keyword evidence="3" id="KW-1185">Reference proteome</keyword>
<evidence type="ECO:0000259" key="1">
    <source>
        <dbReference type="Pfam" id="PF23648"/>
    </source>
</evidence>
<dbReference type="AlphaFoldDB" id="A0A2U3AQI2"/>
<feature type="domain" description="DUF7147" evidence="1">
    <location>
        <begin position="1"/>
        <end position="125"/>
    </location>
</feature>
<accession>A0A2U3AQI2</accession>
<dbReference type="EMBL" id="QFVR01000001">
    <property type="protein sequence ID" value="PWI26802.1"/>
    <property type="molecule type" value="Genomic_DNA"/>
</dbReference>
<dbReference type="GO" id="GO:0016301">
    <property type="term" value="F:kinase activity"/>
    <property type="evidence" value="ECO:0007669"/>
    <property type="project" value="UniProtKB-KW"/>
</dbReference>
<evidence type="ECO:0000313" key="2">
    <source>
        <dbReference type="EMBL" id="PWI26802.1"/>
    </source>
</evidence>
<proteinExistence type="predicted"/>
<protein>
    <submittedName>
        <fullName evidence="2">Methylthioribose kinase</fullName>
    </submittedName>
</protein>
<dbReference type="RefSeq" id="WP_109304425.1">
    <property type="nucleotide sequence ID" value="NZ_BJUF01000001.1"/>
</dbReference>
<dbReference type="Proteomes" id="UP000245938">
    <property type="component" value="Unassembled WGS sequence"/>
</dbReference>
<comment type="caution">
    <text evidence="2">The sequence shown here is derived from an EMBL/GenBank/DDBJ whole genome shotgun (WGS) entry which is preliminary data.</text>
</comment>
<evidence type="ECO:0000313" key="3">
    <source>
        <dbReference type="Proteomes" id="UP000245938"/>
    </source>
</evidence>
<name>A0A2U3AQI2_9BACL</name>
<organism evidence="2 3">
    <name type="scientific">Kurthia sibirica</name>
    <dbReference type="NCBI Taxonomy" id="202750"/>
    <lineage>
        <taxon>Bacteria</taxon>
        <taxon>Bacillati</taxon>
        <taxon>Bacillota</taxon>
        <taxon>Bacilli</taxon>
        <taxon>Bacillales</taxon>
        <taxon>Caryophanaceae</taxon>
        <taxon>Kurthia</taxon>
    </lineage>
</organism>
<sequence length="129" mass="14782">MIQKFIELGQGYGDIFELCELMTTNTNRIHHTFAFVSEHNGGKVASIAVAMKPVGESKFMPIYICREGIPYNPENQSKRFKLFEDAVAENNQLLITLDVKNSSIYVDTSLYYQYLTGALRLYHYIPALY</sequence>
<reference evidence="2 3" key="1">
    <citation type="submission" date="2018-05" db="EMBL/GenBank/DDBJ databases">
        <title>Kurthia sibirica genome sequence.</title>
        <authorList>
            <person name="Maclea K.S."/>
            <person name="Goen A.E."/>
        </authorList>
    </citation>
    <scope>NUCLEOTIDE SEQUENCE [LARGE SCALE GENOMIC DNA]</scope>
    <source>
        <strain evidence="2 3">ATCC 49154</strain>
    </source>
</reference>
<keyword evidence="2" id="KW-0418">Kinase</keyword>
<gene>
    <name evidence="2" type="ORF">DEX24_00450</name>
</gene>
<dbReference type="OrthoDB" id="2427086at2"/>
<dbReference type="Pfam" id="PF23648">
    <property type="entry name" value="DUF7147"/>
    <property type="match status" value="1"/>
</dbReference>